<sequence>MEEEEVRKRKQETGQEQKRGEETKGKKVAVFPDDVTEGKKSSRALEKEKVFQFENDGVEKIRANFCKFLRLTRKNADRSGFTCFVDFDANRTTKKLPNRSEFQPPPAIKLKTNATVGGGVGASAPVMPFLLGVGRGGSCPCCPVTRNCK</sequence>
<dbReference type="EMBL" id="JAWJWF010000047">
    <property type="protein sequence ID" value="KAK6622441.1"/>
    <property type="molecule type" value="Genomic_DNA"/>
</dbReference>
<evidence type="ECO:0000256" key="1">
    <source>
        <dbReference type="SAM" id="MobiDB-lite"/>
    </source>
</evidence>
<evidence type="ECO:0000313" key="3">
    <source>
        <dbReference type="Proteomes" id="UP001359485"/>
    </source>
</evidence>
<name>A0ABR1AMA8_POLSC</name>
<proteinExistence type="predicted"/>
<protein>
    <submittedName>
        <fullName evidence="2">Uncharacterized protein</fullName>
    </submittedName>
</protein>
<dbReference type="Proteomes" id="UP001359485">
    <property type="component" value="Unassembled WGS sequence"/>
</dbReference>
<comment type="caution">
    <text evidence="2">The sequence shown here is derived from an EMBL/GenBank/DDBJ whole genome shotgun (WGS) entry which is preliminary data.</text>
</comment>
<reference evidence="2 3" key="1">
    <citation type="submission" date="2023-09" db="EMBL/GenBank/DDBJ databases">
        <title>Genomes of two closely related lineages of the louse Polyplax serrata with different host specificities.</title>
        <authorList>
            <person name="Martinu J."/>
            <person name="Tarabai H."/>
            <person name="Stefka J."/>
            <person name="Hypsa V."/>
        </authorList>
    </citation>
    <scope>NUCLEOTIDE SEQUENCE [LARGE SCALE GENOMIC DNA]</scope>
    <source>
        <strain evidence="2">98ZLc_SE</strain>
    </source>
</reference>
<organism evidence="2 3">
    <name type="scientific">Polyplax serrata</name>
    <name type="common">Common mouse louse</name>
    <dbReference type="NCBI Taxonomy" id="468196"/>
    <lineage>
        <taxon>Eukaryota</taxon>
        <taxon>Metazoa</taxon>
        <taxon>Ecdysozoa</taxon>
        <taxon>Arthropoda</taxon>
        <taxon>Hexapoda</taxon>
        <taxon>Insecta</taxon>
        <taxon>Pterygota</taxon>
        <taxon>Neoptera</taxon>
        <taxon>Paraneoptera</taxon>
        <taxon>Psocodea</taxon>
        <taxon>Troctomorpha</taxon>
        <taxon>Phthiraptera</taxon>
        <taxon>Anoplura</taxon>
        <taxon>Polyplacidae</taxon>
        <taxon>Polyplax</taxon>
    </lineage>
</organism>
<feature type="region of interest" description="Disordered" evidence="1">
    <location>
        <begin position="1"/>
        <end position="40"/>
    </location>
</feature>
<gene>
    <name evidence="2" type="ORF">RUM44_002252</name>
</gene>
<evidence type="ECO:0000313" key="2">
    <source>
        <dbReference type="EMBL" id="KAK6622441.1"/>
    </source>
</evidence>
<keyword evidence="3" id="KW-1185">Reference proteome</keyword>
<accession>A0ABR1AMA8</accession>
<feature type="compositionally biased region" description="Basic and acidic residues" evidence="1">
    <location>
        <begin position="1"/>
        <end position="25"/>
    </location>
</feature>